<comment type="similarity">
    <text evidence="3">Belongs to the circoviridae capsid protein family.</text>
</comment>
<evidence type="ECO:0000256" key="8">
    <source>
        <dbReference type="ARBA" id="ARBA00022581"/>
    </source>
</evidence>
<keyword evidence="10" id="KW-1161">Viral attachment to host cell</keyword>
<keyword evidence="7" id="KW-1048">Host nucleus</keyword>
<dbReference type="GO" id="GO:0042025">
    <property type="term" value="C:host cell nucleus"/>
    <property type="evidence" value="ECO:0007669"/>
    <property type="project" value="UniProtKB-SubCell"/>
</dbReference>
<keyword evidence="9" id="KW-1162">Viral penetration into host cytoplasm</keyword>
<dbReference type="GO" id="GO:0075732">
    <property type="term" value="P:viral penetration into host nucleus"/>
    <property type="evidence" value="ECO:0007669"/>
    <property type="project" value="UniProtKB-KW"/>
</dbReference>
<keyword evidence="8" id="KW-0945">Host-virus interaction</keyword>
<keyword evidence="6" id="KW-0167">Capsid protein</keyword>
<sequence length="228" mass="27192">MPIRSRYSRRRRNRRNQRRRGLWPRASGRRYRWRRKNGIFHARFMREVTLSVSSFSTPSWNVGHYDFKLKDFIPKGPGTIVNLYSLPFAYYRIRKVKVEFLPLNGINSNRTYSSTAIQLDGDYVGEGKNQTYDVLANHSSRHGFTNIARHSRYFTPKPQDPSGETHTLHFQPNNKRNQWWISMADQDLVHHGLQYSIQNSNFVQVWTVRFTLYVQFREFDLVNYPKQG</sequence>
<evidence type="ECO:0000256" key="6">
    <source>
        <dbReference type="ARBA" id="ARBA00022561"/>
    </source>
</evidence>
<reference evidence="17" key="1">
    <citation type="submission" date="2020-02" db="EMBL/GenBank/DDBJ databases">
        <authorList>
            <person name="Zhao Y."/>
            <person name="Cui J."/>
            <person name="Tian R."/>
            <person name="Xu T."/>
            <person name="Hou C."/>
            <person name="Chen H."/>
        </authorList>
    </citation>
    <scope>NUCLEOTIDE SEQUENCE</scope>
    <source>
        <strain evidence="17">Henan-LY1-2019</strain>
    </source>
</reference>
<protein>
    <submittedName>
        <fullName evidence="17">Cap</fullName>
    </submittedName>
</protein>
<feature type="region of interest" description="Disordered" evidence="16">
    <location>
        <begin position="1"/>
        <end position="21"/>
    </location>
</feature>
<evidence type="ECO:0000256" key="1">
    <source>
        <dbReference type="ARBA" id="ARBA00004147"/>
    </source>
</evidence>
<name>A0A7G4RNJ8_9CIRC</name>
<comment type="subunit">
    <text evidence="15">Homomultimer. Assembles in the nucleus, presumably in an immature form, then migrates to the cytoplasm once assembled as mature virion. Interacts with Rep; this interaction relocates Rep into the nucleus.</text>
</comment>
<evidence type="ECO:0000256" key="3">
    <source>
        <dbReference type="ARBA" id="ARBA00010301"/>
    </source>
</evidence>
<evidence type="ECO:0000313" key="17">
    <source>
        <dbReference type="EMBL" id="QMT62883.1"/>
    </source>
</evidence>
<dbReference type="SMR" id="A0A7G4RNJ8"/>
<evidence type="ECO:0000256" key="11">
    <source>
        <dbReference type="ARBA" id="ARBA00022844"/>
    </source>
</evidence>
<evidence type="ECO:0000256" key="15">
    <source>
        <dbReference type="ARBA" id="ARBA00046863"/>
    </source>
</evidence>
<dbReference type="GO" id="GO:0019062">
    <property type="term" value="P:virion attachment to host cell"/>
    <property type="evidence" value="ECO:0007669"/>
    <property type="project" value="UniProtKB-KW"/>
</dbReference>
<evidence type="ECO:0000256" key="12">
    <source>
        <dbReference type="ARBA" id="ARBA00022890"/>
    </source>
</evidence>
<keyword evidence="5" id="KW-1163">Viral penetration into host nucleus</keyword>
<keyword evidence="14" id="KW-1160">Virus entry into host cell</keyword>
<evidence type="ECO:0000256" key="2">
    <source>
        <dbReference type="ARBA" id="ARBA00004328"/>
    </source>
</evidence>
<organism evidence="17">
    <name type="scientific">Porcine circovirus 4</name>
    <dbReference type="NCBI Taxonomy" id="2686039"/>
    <lineage>
        <taxon>Viruses</taxon>
        <taxon>Monodnaviria</taxon>
        <taxon>Shotokuvirae</taxon>
        <taxon>Cressdnaviricota</taxon>
        <taxon>Arfiviricetes</taxon>
        <taxon>Cirlivirales</taxon>
        <taxon>Circoviridae</taxon>
        <taxon>Circovirus</taxon>
        <taxon>Circovirus porcine4</taxon>
    </lineage>
</organism>
<dbReference type="GO" id="GO:0003677">
    <property type="term" value="F:DNA binding"/>
    <property type="evidence" value="ECO:0007669"/>
    <property type="project" value="UniProtKB-KW"/>
</dbReference>
<dbReference type="GO" id="GO:0075509">
    <property type="term" value="P:endocytosis involved in viral entry into host cell"/>
    <property type="evidence" value="ECO:0007669"/>
    <property type="project" value="UniProtKB-KW"/>
</dbReference>
<dbReference type="GO" id="GO:0019069">
    <property type="term" value="P:viral capsid assembly"/>
    <property type="evidence" value="ECO:0007669"/>
    <property type="project" value="InterPro"/>
</dbReference>
<proteinExistence type="inferred from homology"/>
<dbReference type="InterPro" id="IPR003383">
    <property type="entry name" value="Circovirus_capsid"/>
</dbReference>
<comment type="subcellular location">
    <subcellularLocation>
        <location evidence="1">Host nucleus</location>
    </subcellularLocation>
    <subcellularLocation>
        <location evidence="2">Virion</location>
    </subcellularLocation>
</comment>
<dbReference type="Gene3D" id="2.60.120.950">
    <property type="entry name" value="Circovirus capsid protein"/>
    <property type="match status" value="1"/>
</dbReference>
<dbReference type="GO" id="GO:0039615">
    <property type="term" value="C:T=1 icosahedral viral capsid"/>
    <property type="evidence" value="ECO:0007669"/>
    <property type="project" value="UniProtKB-KW"/>
</dbReference>
<keyword evidence="13" id="KW-0238">DNA-binding</keyword>
<evidence type="ECO:0000256" key="14">
    <source>
        <dbReference type="ARBA" id="ARBA00023296"/>
    </source>
</evidence>
<keyword evidence="11" id="KW-0946">Virion</keyword>
<accession>A0A7G4RNJ8</accession>
<keyword evidence="4" id="KW-1140">T=1 icosahedral capsid protein</keyword>
<dbReference type="EMBL" id="MT015686">
    <property type="protein sequence ID" value="QMT62883.1"/>
    <property type="molecule type" value="Genomic_DNA"/>
</dbReference>
<evidence type="ECO:0000256" key="4">
    <source>
        <dbReference type="ARBA" id="ARBA00022431"/>
    </source>
</evidence>
<evidence type="ECO:0000256" key="9">
    <source>
        <dbReference type="ARBA" id="ARBA00022595"/>
    </source>
</evidence>
<dbReference type="InterPro" id="IPR038652">
    <property type="entry name" value="Circovirus_capsid_sf"/>
</dbReference>
<evidence type="ECO:0000256" key="7">
    <source>
        <dbReference type="ARBA" id="ARBA00022562"/>
    </source>
</evidence>
<dbReference type="Pfam" id="PF02443">
    <property type="entry name" value="Circo_capsid"/>
    <property type="match status" value="1"/>
</dbReference>
<evidence type="ECO:0000256" key="16">
    <source>
        <dbReference type="SAM" id="MobiDB-lite"/>
    </source>
</evidence>
<evidence type="ECO:0000256" key="5">
    <source>
        <dbReference type="ARBA" id="ARBA00022524"/>
    </source>
</evidence>
<evidence type="ECO:0000256" key="13">
    <source>
        <dbReference type="ARBA" id="ARBA00023125"/>
    </source>
</evidence>
<dbReference type="GO" id="GO:0043657">
    <property type="term" value="C:host cell"/>
    <property type="evidence" value="ECO:0007669"/>
    <property type="project" value="GOC"/>
</dbReference>
<evidence type="ECO:0000256" key="10">
    <source>
        <dbReference type="ARBA" id="ARBA00022804"/>
    </source>
</evidence>
<keyword evidence="12" id="KW-1164">Virus endocytosis by host</keyword>